<dbReference type="PANTHER" id="PTHR12215">
    <property type="entry name" value="PHOSPHOPANTETHEINE TRANSFERASE"/>
    <property type="match status" value="1"/>
</dbReference>
<keyword evidence="1" id="KW-0808">Transferase</keyword>
<evidence type="ECO:0000256" key="1">
    <source>
        <dbReference type="ARBA" id="ARBA00022679"/>
    </source>
</evidence>
<proteinExistence type="predicted"/>
<protein>
    <recommendedName>
        <fullName evidence="2">4'-phosphopantetheinyl transferase N-terminal domain-containing protein</fullName>
    </recommendedName>
</protein>
<feature type="domain" description="4'-phosphopantetheinyl transferase N-terminal" evidence="2">
    <location>
        <begin position="19"/>
        <end position="88"/>
    </location>
</feature>
<dbReference type="GO" id="GO:0008897">
    <property type="term" value="F:holo-[acyl-carrier-protein] synthase activity"/>
    <property type="evidence" value="ECO:0007669"/>
    <property type="project" value="InterPro"/>
</dbReference>
<evidence type="ECO:0000313" key="3">
    <source>
        <dbReference type="EMBL" id="SVE47224.1"/>
    </source>
</evidence>
<dbReference type="PANTHER" id="PTHR12215:SF10">
    <property type="entry name" value="L-AMINOADIPATE-SEMIALDEHYDE DEHYDROGENASE-PHOSPHOPANTETHEINYL TRANSFERASE"/>
    <property type="match status" value="1"/>
</dbReference>
<dbReference type="Pfam" id="PF22624">
    <property type="entry name" value="AASDHPPT_N"/>
    <property type="match status" value="1"/>
</dbReference>
<dbReference type="GO" id="GO:0000287">
    <property type="term" value="F:magnesium ion binding"/>
    <property type="evidence" value="ECO:0007669"/>
    <property type="project" value="InterPro"/>
</dbReference>
<dbReference type="GO" id="GO:0019878">
    <property type="term" value="P:lysine biosynthetic process via aminoadipic acid"/>
    <property type="evidence" value="ECO:0007669"/>
    <property type="project" value="TreeGrafter"/>
</dbReference>
<dbReference type="Gene3D" id="3.90.470.20">
    <property type="entry name" value="4'-phosphopantetheinyl transferase domain"/>
    <property type="match status" value="1"/>
</dbReference>
<reference evidence="3" key="1">
    <citation type="submission" date="2018-05" db="EMBL/GenBank/DDBJ databases">
        <authorList>
            <person name="Lanie J.A."/>
            <person name="Ng W.-L."/>
            <person name="Kazmierczak K.M."/>
            <person name="Andrzejewski T.M."/>
            <person name="Davidsen T.M."/>
            <person name="Wayne K.J."/>
            <person name="Tettelin H."/>
            <person name="Glass J.I."/>
            <person name="Rusch D."/>
            <person name="Podicherti R."/>
            <person name="Tsui H.-C.T."/>
            <person name="Winkler M.E."/>
        </authorList>
    </citation>
    <scope>NUCLEOTIDE SEQUENCE</scope>
</reference>
<evidence type="ECO:0000259" key="2">
    <source>
        <dbReference type="Pfam" id="PF22624"/>
    </source>
</evidence>
<dbReference type="EMBL" id="UINC01219658">
    <property type="protein sequence ID" value="SVE47224.1"/>
    <property type="molecule type" value="Genomic_DNA"/>
</dbReference>
<dbReference type="InterPro" id="IPR050559">
    <property type="entry name" value="P-Pant_transferase_sf"/>
</dbReference>
<dbReference type="SUPFAM" id="SSF56214">
    <property type="entry name" value="4'-phosphopantetheinyl transferase"/>
    <property type="match status" value="1"/>
</dbReference>
<dbReference type="AlphaFoldDB" id="A0A383DSD3"/>
<feature type="non-terminal residue" evidence="3">
    <location>
        <position position="1"/>
    </location>
</feature>
<dbReference type="InterPro" id="IPR055066">
    <property type="entry name" value="AASDHPPT_N"/>
</dbReference>
<organism evidence="3">
    <name type="scientific">marine metagenome</name>
    <dbReference type="NCBI Taxonomy" id="408172"/>
    <lineage>
        <taxon>unclassified sequences</taxon>
        <taxon>metagenomes</taxon>
        <taxon>ecological metagenomes</taxon>
    </lineage>
</organism>
<sequence length="93" mass="10846">VELNSGQVHVWTASLSRAKNEIKELAEVLSPDERSRANRFLFDRDRERFTIARGVLRRLLAQYVDLSPEHLQFRYGKHGKPRLHADDTTALEF</sequence>
<dbReference type="InterPro" id="IPR037143">
    <property type="entry name" value="4-PPantetheinyl_Trfase_dom_sf"/>
</dbReference>
<gene>
    <name evidence="3" type="ORF">METZ01_LOCUS500078</name>
</gene>
<feature type="non-terminal residue" evidence="3">
    <location>
        <position position="93"/>
    </location>
</feature>
<name>A0A383DSD3_9ZZZZ</name>
<accession>A0A383DSD3</accession>
<dbReference type="GO" id="GO:0005829">
    <property type="term" value="C:cytosol"/>
    <property type="evidence" value="ECO:0007669"/>
    <property type="project" value="TreeGrafter"/>
</dbReference>